<dbReference type="EMBL" id="CP070393">
    <property type="protein sequence ID" value="QRZ96712.1"/>
    <property type="molecule type" value="Genomic_DNA"/>
</dbReference>
<proteinExistence type="predicted"/>
<protein>
    <submittedName>
        <fullName evidence="1">DUF3987 domain-containing protein</fullName>
    </submittedName>
</protein>
<evidence type="ECO:0000313" key="2">
    <source>
        <dbReference type="Proteomes" id="UP000663166"/>
    </source>
</evidence>
<evidence type="ECO:0000313" key="1">
    <source>
        <dbReference type="EMBL" id="QRZ96712.1"/>
    </source>
</evidence>
<accession>A0A0D8W756</accession>
<organism evidence="1 2">
    <name type="scientific">Escherichia coli</name>
    <dbReference type="NCBI Taxonomy" id="562"/>
    <lineage>
        <taxon>Bacteria</taxon>
        <taxon>Pseudomonadati</taxon>
        <taxon>Pseudomonadota</taxon>
        <taxon>Gammaproteobacteria</taxon>
        <taxon>Enterobacterales</taxon>
        <taxon>Enterobacteriaceae</taxon>
        <taxon>Escherichia</taxon>
    </lineage>
</organism>
<gene>
    <name evidence="1" type="ORF">JNP96_23495</name>
</gene>
<dbReference type="AlphaFoldDB" id="A0A0D8W756"/>
<reference evidence="1" key="1">
    <citation type="submission" date="2021-02" db="EMBL/GenBank/DDBJ databases">
        <title>Co-localization of colistin and carbapenem -resistance genes on a novel transferable IncHI2 plasmid in Escherichia coli from chicken-origin.</title>
        <authorList>
            <person name="Hoffmann M."/>
            <person name="Balkey M."/>
            <person name="Ronco T."/>
            <person name="Hendriksen R.S."/>
        </authorList>
    </citation>
    <scope>NUCLEOTIDE SEQUENCE</scope>
    <source>
        <strain evidence="1">CFSAN083829</strain>
    </source>
</reference>
<dbReference type="InterPro" id="IPR025048">
    <property type="entry name" value="DUF3987"/>
</dbReference>
<sequence length="534" mass="61965">MNPDYVQSLQTSHHFPADLTYRLFPSELAYLIDDLYESTQLPLELIFNTVLATLSLSCQSLVDVVHPHTNMPEPCSLYLLAIAEPGAGKTTINRLVMNPCYEFADRLIQQYEERNKDYKTELQIWNTRQKALAANLRKVVNRGYPGEQEEEALRNHERNKPTRPVRPNFIYEDVSLKALVEGLNEHPEAGVISDEAVTFFRSYLKNYPGLLNKAWSGQPFDFGRADEKYHIAPRLTFSLMSQPDVFTNYINKNDVLAWGSGFLSRFLFSQVVSSSWIRDYTRGEFRTISTLENFHKKINGFLLNHNINFPGMSTERKTLKLAKKALGEWQENQIKIERKALAGGEWEHIRDIVLKAGSNILRIAGIFTCYCYKDAEEIESITLFKAMHLMDWYLEEASTIFYPMSARCQFEQDACELYAWIMTRIRQNNWRAIRKTDIERYGPNRLRRAEKLTPVLNQLICQGYLCIIRMRSHQALYVSVYCNNGYLLPLGAMYYEQFDIVLPENIHKAKAYHVNIPPELIPSFASPFSEYSLF</sequence>
<dbReference type="RefSeq" id="WP_001696533.1">
    <property type="nucleotide sequence ID" value="NZ_BFVG01000074.1"/>
</dbReference>
<dbReference type="Proteomes" id="UP000663166">
    <property type="component" value="Chromosome"/>
</dbReference>
<dbReference type="Pfam" id="PF13148">
    <property type="entry name" value="DUF3987"/>
    <property type="match status" value="1"/>
</dbReference>
<name>A0A0D8W756_ECOLX</name>